<evidence type="ECO:0000256" key="3">
    <source>
        <dbReference type="ARBA" id="ARBA00022670"/>
    </source>
</evidence>
<dbReference type="SMART" id="SM01179">
    <property type="entry name" value="DUF862"/>
    <property type="match status" value="1"/>
</dbReference>
<keyword evidence="4" id="KW-0378">Hydrolase</keyword>
<dbReference type="InterPro" id="IPR008580">
    <property type="entry name" value="PPPDE_dom"/>
</dbReference>
<evidence type="ECO:0000313" key="7">
    <source>
        <dbReference type="EMBL" id="MBN3323426.1"/>
    </source>
</evidence>
<evidence type="ECO:0000256" key="1">
    <source>
        <dbReference type="ARBA" id="ARBA00008140"/>
    </source>
</evidence>
<keyword evidence="8" id="KW-1185">Reference proteome</keyword>
<evidence type="ECO:0000313" key="8">
    <source>
        <dbReference type="Proteomes" id="UP000736164"/>
    </source>
</evidence>
<comment type="caution">
    <text evidence="7">The sequence shown here is derived from an EMBL/GenBank/DDBJ whole genome shotgun (WGS) entry which is preliminary data.</text>
</comment>
<proteinExistence type="inferred from homology"/>
<protein>
    <recommendedName>
        <fullName evidence="2">palmitoyl-protein hydrolase</fullName>
        <ecNumber evidence="2">3.1.2.22</ecNumber>
    </recommendedName>
</protein>
<sequence>MEQRNSTYPVKLYIYDLSKGMARQLSPIMLGKQLDGIWHTSIVVYGDEFFFGGEGISSCPPGGTMLGPPNTVVDLGNTEVTEEIFMEYLSSLGESTYRGDRYRLFEHNCNTFSNEVGQFLTGRKIPAYITDLPSEVLSTPFGQALRPILDSIHIQPPGGNIINGHQGQS</sequence>
<feature type="domain" description="PPPDE" evidence="6">
    <location>
        <begin position="8"/>
        <end position="150"/>
    </location>
</feature>
<dbReference type="PANTHER" id="PTHR12378:SF7">
    <property type="entry name" value="DESUMOYLATING ISOPEPTIDASE 1"/>
    <property type="match status" value="1"/>
</dbReference>
<evidence type="ECO:0000259" key="6">
    <source>
        <dbReference type="PROSITE" id="PS51858"/>
    </source>
</evidence>
<dbReference type="Proteomes" id="UP000736164">
    <property type="component" value="Unassembled WGS sequence"/>
</dbReference>
<evidence type="ECO:0000256" key="5">
    <source>
        <dbReference type="ARBA" id="ARBA00047409"/>
    </source>
</evidence>
<dbReference type="EMBL" id="JAAWVO010065167">
    <property type="protein sequence ID" value="MBN3323426.1"/>
    <property type="molecule type" value="Genomic_DNA"/>
</dbReference>
<dbReference type="EC" id="3.1.2.22" evidence="2"/>
<dbReference type="GO" id="GO:0008233">
    <property type="term" value="F:peptidase activity"/>
    <property type="evidence" value="ECO:0007669"/>
    <property type="project" value="UniProtKB-KW"/>
</dbReference>
<dbReference type="AlphaFoldDB" id="A0A8J7THR2"/>
<dbReference type="Gene3D" id="3.90.1720.30">
    <property type="entry name" value="PPPDE domains"/>
    <property type="match status" value="1"/>
</dbReference>
<gene>
    <name evidence="7" type="primary">Desi1</name>
    <name evidence="7" type="ORF">GTO95_0000160</name>
</gene>
<evidence type="ECO:0000256" key="2">
    <source>
        <dbReference type="ARBA" id="ARBA00012423"/>
    </source>
</evidence>
<organism evidence="7 8">
    <name type="scientific">Atractosteus spatula</name>
    <name type="common">Alligator gar</name>
    <name type="synonym">Lepisosteus spatula</name>
    <dbReference type="NCBI Taxonomy" id="7917"/>
    <lineage>
        <taxon>Eukaryota</taxon>
        <taxon>Metazoa</taxon>
        <taxon>Chordata</taxon>
        <taxon>Craniata</taxon>
        <taxon>Vertebrata</taxon>
        <taxon>Euteleostomi</taxon>
        <taxon>Actinopterygii</taxon>
        <taxon>Neopterygii</taxon>
        <taxon>Holostei</taxon>
        <taxon>Semionotiformes</taxon>
        <taxon>Lepisosteidae</taxon>
        <taxon>Atractosteus</taxon>
    </lineage>
</organism>
<comment type="similarity">
    <text evidence="1">Belongs to the DeSI family.</text>
</comment>
<keyword evidence="3" id="KW-0645">Protease</keyword>
<dbReference type="PANTHER" id="PTHR12378">
    <property type="entry name" value="DESUMOYLATING ISOPEPTIDASE"/>
    <property type="match status" value="1"/>
</dbReference>
<dbReference type="InterPro" id="IPR042266">
    <property type="entry name" value="PPPDE_sf"/>
</dbReference>
<feature type="non-terminal residue" evidence="7">
    <location>
        <position position="1"/>
    </location>
</feature>
<dbReference type="GO" id="GO:0006508">
    <property type="term" value="P:proteolysis"/>
    <property type="evidence" value="ECO:0007669"/>
    <property type="project" value="UniProtKB-KW"/>
</dbReference>
<reference evidence="7" key="1">
    <citation type="journal article" date="2021" name="Cell">
        <title>Tracing the genetic footprints of vertebrate landing in non-teleost ray-finned fishes.</title>
        <authorList>
            <person name="Bi X."/>
            <person name="Wang K."/>
            <person name="Yang L."/>
            <person name="Pan H."/>
            <person name="Jiang H."/>
            <person name="Wei Q."/>
            <person name="Fang M."/>
            <person name="Yu H."/>
            <person name="Zhu C."/>
            <person name="Cai Y."/>
            <person name="He Y."/>
            <person name="Gan X."/>
            <person name="Zeng H."/>
            <person name="Yu D."/>
            <person name="Zhu Y."/>
            <person name="Jiang H."/>
            <person name="Qiu Q."/>
            <person name="Yang H."/>
            <person name="Zhang Y.E."/>
            <person name="Wang W."/>
            <person name="Zhu M."/>
            <person name="He S."/>
            <person name="Zhang G."/>
        </authorList>
    </citation>
    <scope>NUCLEOTIDE SEQUENCE</scope>
    <source>
        <strain evidence="7">Allg_001</strain>
    </source>
</reference>
<comment type="catalytic activity">
    <reaction evidence="5">
        <text>S-hexadecanoyl-L-cysteinyl-[protein] + H2O = L-cysteinyl-[protein] + hexadecanoate + H(+)</text>
        <dbReference type="Rhea" id="RHEA:19233"/>
        <dbReference type="Rhea" id="RHEA-COMP:10131"/>
        <dbReference type="Rhea" id="RHEA-COMP:11032"/>
        <dbReference type="ChEBI" id="CHEBI:7896"/>
        <dbReference type="ChEBI" id="CHEBI:15377"/>
        <dbReference type="ChEBI" id="CHEBI:15378"/>
        <dbReference type="ChEBI" id="CHEBI:29950"/>
        <dbReference type="ChEBI" id="CHEBI:74151"/>
        <dbReference type="EC" id="3.1.2.22"/>
    </reaction>
    <physiologicalReaction direction="left-to-right" evidence="5">
        <dbReference type="Rhea" id="RHEA:19234"/>
    </physiologicalReaction>
</comment>
<dbReference type="Pfam" id="PF05903">
    <property type="entry name" value="Peptidase_C97"/>
    <property type="match status" value="1"/>
</dbReference>
<name>A0A8J7THR2_ATRSP</name>
<feature type="non-terminal residue" evidence="7">
    <location>
        <position position="169"/>
    </location>
</feature>
<accession>A0A8J7THR2</accession>
<evidence type="ECO:0000256" key="4">
    <source>
        <dbReference type="ARBA" id="ARBA00022801"/>
    </source>
</evidence>
<dbReference type="PROSITE" id="PS51858">
    <property type="entry name" value="PPPDE"/>
    <property type="match status" value="1"/>
</dbReference>
<dbReference type="GO" id="GO:0070646">
    <property type="term" value="P:protein modification by small protein removal"/>
    <property type="evidence" value="ECO:0007669"/>
    <property type="project" value="TreeGrafter"/>
</dbReference>
<dbReference type="GO" id="GO:0008474">
    <property type="term" value="F:palmitoyl-(protein) hydrolase activity"/>
    <property type="evidence" value="ECO:0007669"/>
    <property type="project" value="UniProtKB-EC"/>
</dbReference>